<dbReference type="RefSeq" id="WP_075525856.1">
    <property type="nucleotide sequence ID" value="NZ_CP070872.1"/>
</dbReference>
<name>A0AA45KHZ7_9LACT</name>
<dbReference type="InterPro" id="IPR014718">
    <property type="entry name" value="GH-type_carb-bd"/>
</dbReference>
<gene>
    <name evidence="1" type="ORF">JW886_09115</name>
</gene>
<sequence>MQYTLKNNQVTVQVDTFGAEMHSIEHEGMEYLWQADPKFWGRHAPVLFPIVGKLKNGSYRYADKTYQMSGHGFARDNEFELIRATQDELVFELHENEDSLNHYPFHFNFRVSYKLSANKIRVRYDVKNEDEKFMSFGVGAHPAFNVPLKNGKFEDYQLTIKPDGARTFIPLDVPTGTIKVDERKEVTVSTLPLTRALFEQDALVYSSSDEMSVSLTNSIDDHGVTVSWKDMPYFGLWSPYPSEAPFVCIEPWCGIADDQNTDGDLITKFGINELAPDGKFSCEYTIEIK</sequence>
<reference evidence="1 2" key="1">
    <citation type="submission" date="2021-02" db="EMBL/GenBank/DDBJ databases">
        <title>Complete genome sequence of Lactococcus lactis strain K_LL004.</title>
        <authorList>
            <person name="Kim H.B."/>
        </authorList>
    </citation>
    <scope>NUCLEOTIDE SEQUENCE [LARGE SCALE GENOMIC DNA]</scope>
    <source>
        <strain evidence="1 2">K_LL004</strain>
    </source>
</reference>
<dbReference type="GO" id="GO:0030246">
    <property type="term" value="F:carbohydrate binding"/>
    <property type="evidence" value="ECO:0007669"/>
    <property type="project" value="InterPro"/>
</dbReference>
<dbReference type="Gene3D" id="2.70.98.10">
    <property type="match status" value="1"/>
</dbReference>
<proteinExistence type="predicted"/>
<dbReference type="GO" id="GO:0005975">
    <property type="term" value="P:carbohydrate metabolic process"/>
    <property type="evidence" value="ECO:0007669"/>
    <property type="project" value="InterPro"/>
</dbReference>
<dbReference type="Pfam" id="PF01263">
    <property type="entry name" value="Aldose_epim"/>
    <property type="match status" value="1"/>
</dbReference>
<dbReference type="InterPro" id="IPR008183">
    <property type="entry name" value="Aldose_1/G6P_1-epimerase"/>
</dbReference>
<keyword evidence="2" id="KW-1185">Reference proteome</keyword>
<accession>A0AA45KHZ7</accession>
<dbReference type="EMBL" id="CP070872">
    <property type="protein sequence ID" value="QSE77678.1"/>
    <property type="molecule type" value="Genomic_DNA"/>
</dbReference>
<dbReference type="InterPro" id="IPR011013">
    <property type="entry name" value="Gal_mutarotase_sf_dom"/>
</dbReference>
<dbReference type="GO" id="GO:0016853">
    <property type="term" value="F:isomerase activity"/>
    <property type="evidence" value="ECO:0007669"/>
    <property type="project" value="InterPro"/>
</dbReference>
<organism evidence="1 2">
    <name type="scientific">Lactococcus taiwanensis</name>
    <dbReference type="NCBI Taxonomy" id="1151742"/>
    <lineage>
        <taxon>Bacteria</taxon>
        <taxon>Bacillati</taxon>
        <taxon>Bacillota</taxon>
        <taxon>Bacilli</taxon>
        <taxon>Lactobacillales</taxon>
        <taxon>Streptococcaceae</taxon>
        <taxon>Lactococcus</taxon>
    </lineage>
</organism>
<dbReference type="CDD" id="cd09024">
    <property type="entry name" value="Aldose_epim_lacX"/>
    <property type="match status" value="1"/>
</dbReference>
<dbReference type="SUPFAM" id="SSF74650">
    <property type="entry name" value="Galactose mutarotase-like"/>
    <property type="match status" value="1"/>
</dbReference>
<protein>
    <submittedName>
        <fullName evidence="1">Aldose 1-epimerase family protein</fullName>
    </submittedName>
</protein>
<dbReference type="PANTHER" id="PTHR11122:SF13">
    <property type="entry name" value="GLUCOSE-6-PHOSPHATE 1-EPIMERASE"/>
    <property type="match status" value="1"/>
</dbReference>
<dbReference type="AlphaFoldDB" id="A0AA45KHZ7"/>
<evidence type="ECO:0000313" key="1">
    <source>
        <dbReference type="EMBL" id="QSE77678.1"/>
    </source>
</evidence>
<dbReference type="InterPro" id="IPR037481">
    <property type="entry name" value="LacX"/>
</dbReference>
<dbReference type="KEGG" id="lti:JW886_09115"/>
<dbReference type="Proteomes" id="UP000663608">
    <property type="component" value="Chromosome"/>
</dbReference>
<dbReference type="PANTHER" id="PTHR11122">
    <property type="entry name" value="APOSPORY-ASSOCIATED PROTEIN C-RELATED"/>
    <property type="match status" value="1"/>
</dbReference>
<evidence type="ECO:0000313" key="2">
    <source>
        <dbReference type="Proteomes" id="UP000663608"/>
    </source>
</evidence>